<dbReference type="InterPro" id="IPR050587">
    <property type="entry name" value="GNT1/Glycosyltrans_8"/>
</dbReference>
<dbReference type="GO" id="GO:0016757">
    <property type="term" value="F:glycosyltransferase activity"/>
    <property type="evidence" value="ECO:0007669"/>
    <property type="project" value="UniProtKB-KW"/>
</dbReference>
<dbReference type="Gene3D" id="3.90.550.10">
    <property type="entry name" value="Spore Coat Polysaccharide Biosynthesis Protein SpsA, Chain A"/>
    <property type="match status" value="1"/>
</dbReference>
<name>A0A6V7NVD8_ANACO</name>
<keyword evidence="5" id="KW-1133">Transmembrane helix</keyword>
<dbReference type="InterPro" id="IPR029044">
    <property type="entry name" value="Nucleotide-diphossugar_trans"/>
</dbReference>
<dbReference type="PANTHER" id="PTHR11183">
    <property type="entry name" value="GLYCOGENIN SUBFAMILY MEMBER"/>
    <property type="match status" value="1"/>
</dbReference>
<dbReference type="EMBL" id="LR862142">
    <property type="protein sequence ID" value="CAD1822553.1"/>
    <property type="molecule type" value="Genomic_DNA"/>
</dbReference>
<dbReference type="AlphaFoldDB" id="A0A6V7NVD8"/>
<organism evidence="6">
    <name type="scientific">Ananas comosus var. bracteatus</name>
    <name type="common">red pineapple</name>
    <dbReference type="NCBI Taxonomy" id="296719"/>
    <lineage>
        <taxon>Eukaryota</taxon>
        <taxon>Viridiplantae</taxon>
        <taxon>Streptophyta</taxon>
        <taxon>Embryophyta</taxon>
        <taxon>Tracheophyta</taxon>
        <taxon>Spermatophyta</taxon>
        <taxon>Magnoliopsida</taxon>
        <taxon>Liliopsida</taxon>
        <taxon>Poales</taxon>
        <taxon>Bromeliaceae</taxon>
        <taxon>Bromelioideae</taxon>
        <taxon>Ananas</taxon>
    </lineage>
</organism>
<keyword evidence="1" id="KW-0808">Transferase</keyword>
<dbReference type="InterPro" id="IPR002495">
    <property type="entry name" value="Glyco_trans_8"/>
</dbReference>
<feature type="region of interest" description="Disordered" evidence="4">
    <location>
        <begin position="80"/>
        <end position="120"/>
    </location>
</feature>
<feature type="compositionally biased region" description="Low complexity" evidence="4">
    <location>
        <begin position="314"/>
        <end position="331"/>
    </location>
</feature>
<feature type="region of interest" description="Disordered" evidence="4">
    <location>
        <begin position="301"/>
        <end position="352"/>
    </location>
</feature>
<dbReference type="SUPFAM" id="SSF53448">
    <property type="entry name" value="Nucleotide-diphospho-sugar transferases"/>
    <property type="match status" value="1"/>
</dbReference>
<dbReference type="EC" id="2.4.1.-" evidence="3"/>
<feature type="transmembrane region" description="Helical" evidence="5">
    <location>
        <begin position="21"/>
        <end position="39"/>
    </location>
</feature>
<evidence type="ECO:0000256" key="2">
    <source>
        <dbReference type="ARBA" id="ARBA00023211"/>
    </source>
</evidence>
<evidence type="ECO:0000256" key="1">
    <source>
        <dbReference type="ARBA" id="ARBA00022676"/>
    </source>
</evidence>
<accession>A0A6V7NVD8</accession>
<keyword evidence="5" id="KW-0472">Membrane</keyword>
<protein>
    <recommendedName>
        <fullName evidence="3">Hexosyltransferase</fullName>
        <ecNumber evidence="3">2.4.1.-</ecNumber>
    </recommendedName>
</protein>
<evidence type="ECO:0000313" key="6">
    <source>
        <dbReference type="EMBL" id="CAD1822553.1"/>
    </source>
</evidence>
<comment type="similarity">
    <text evidence="3">Belongs to the glycosyltransferase 8 family.</text>
</comment>
<keyword evidence="1" id="KW-0328">Glycosyltransferase</keyword>
<evidence type="ECO:0000256" key="3">
    <source>
        <dbReference type="RuleBase" id="RU362027"/>
    </source>
</evidence>
<evidence type="ECO:0000256" key="4">
    <source>
        <dbReference type="SAM" id="MobiDB-lite"/>
    </source>
</evidence>
<reference evidence="6" key="1">
    <citation type="submission" date="2020-07" db="EMBL/GenBank/DDBJ databases">
        <authorList>
            <person name="Lin J."/>
        </authorList>
    </citation>
    <scope>NUCLEOTIDE SEQUENCE</scope>
</reference>
<dbReference type="Pfam" id="PF01501">
    <property type="entry name" value="Glyco_transf_8"/>
    <property type="match status" value="1"/>
</dbReference>
<proteinExistence type="inferred from homology"/>
<gene>
    <name evidence="6" type="ORF">CB5_LOCUS5764</name>
</gene>
<keyword evidence="2" id="KW-0464">Manganese</keyword>
<feature type="compositionally biased region" description="Basic residues" evidence="4">
    <location>
        <begin position="97"/>
        <end position="115"/>
    </location>
</feature>
<evidence type="ECO:0000256" key="5">
    <source>
        <dbReference type="SAM" id="Phobius"/>
    </source>
</evidence>
<keyword evidence="5" id="KW-0812">Transmembrane</keyword>
<sequence length="573" mass="66370">MGLLRGEVFKAAASRAIVIKINIAFLIFFLAAYFALLLFQPSSLLDKNVASLVRCTLRDCHLRKVRLRLEEKFQTMRSRARREWRRRSTPELPPSPRARRRREEHRVGEHRRRRSDRVGFDGVEKNKSTAELTAVNVDFERVHPNFKWADLFPEWIDEEEENEGASCPEVPMPDFDSYPGSADAVVARLPCQRPAKGWNRDVFRLQVHLVAANLAVRKGRRDERGRVKVVFLSECEPMPEIFRCDDLTAREGEWWMYDADAARLEGKVKLPVGSCELALPLWGEGTNQEFDSSKLAAAAVPRREAASGKRGRRATSSSCTTSPSTAPSSGRWWRPGGPRADQAHPQPHAEKNSYNEYNYSKFRLWQLTEYDKIIFIDADIAVFRSLDVLFRFPQIAATGNDGSIFNSGVMVIEPSNCTFDMLIRHRRDVRSYNGGDQGFLNEIFVWWHRLPRRVNFLKNFWSNTTAETRLKEYLFGAEPPRLYAVHYLGLKPWMCYRDYDCNWNVDDQRVYASDVAHRRWWQLHDGMAEELRAFCGLSQKRKDDLEWERTVAKKMAFPDGHWSIDVTDGRKDA</sequence>